<dbReference type="AlphaFoldDB" id="A0A139WTJ3"/>
<sequence length="179" mass="20421">MFVCKEVEQMKFNELDLLMMMNADDINYSNLSEDMLRNLALGDELYIANYALAELSRRESQEASAVAWQILSKSLGDCYLQAASLKILFYINREQALDYIGKQAQHCNPYTLNSIMELMIENESEFQSGHALSVVPIVSERLQKLEDSAEFPDLEVRNSFLKLYGYGQNTQRLNAITPG</sequence>
<dbReference type="EMBL" id="ANNX02000051">
    <property type="protein sequence ID" value="KYC35758.1"/>
    <property type="molecule type" value="Genomic_DNA"/>
</dbReference>
<proteinExistence type="predicted"/>
<gene>
    <name evidence="1" type="ORF">WA1_08125</name>
</gene>
<evidence type="ECO:0000313" key="2">
    <source>
        <dbReference type="Proteomes" id="UP000076925"/>
    </source>
</evidence>
<evidence type="ECO:0000313" key="1">
    <source>
        <dbReference type="EMBL" id="KYC35758.1"/>
    </source>
</evidence>
<dbReference type="STRING" id="128403.WA1_08125"/>
<protein>
    <submittedName>
        <fullName evidence="1">Uncharacterized protein</fullName>
    </submittedName>
</protein>
<dbReference type="Proteomes" id="UP000076925">
    <property type="component" value="Unassembled WGS sequence"/>
</dbReference>
<accession>A0A139WTJ3</accession>
<organism evidence="1 2">
    <name type="scientific">Scytonema hofmannii PCC 7110</name>
    <dbReference type="NCBI Taxonomy" id="128403"/>
    <lineage>
        <taxon>Bacteria</taxon>
        <taxon>Bacillati</taxon>
        <taxon>Cyanobacteriota</taxon>
        <taxon>Cyanophyceae</taxon>
        <taxon>Nostocales</taxon>
        <taxon>Scytonemataceae</taxon>
        <taxon>Scytonema</taxon>
    </lineage>
</organism>
<reference evidence="1 2" key="1">
    <citation type="journal article" date="2013" name="Genome Biol. Evol.">
        <title>Genomes of Stigonematalean cyanobacteria (subsection V) and the evolution of oxygenic photosynthesis from prokaryotes to plastids.</title>
        <authorList>
            <person name="Dagan T."/>
            <person name="Roettger M."/>
            <person name="Stucken K."/>
            <person name="Landan G."/>
            <person name="Koch R."/>
            <person name="Major P."/>
            <person name="Gould S.B."/>
            <person name="Goremykin V.V."/>
            <person name="Rippka R."/>
            <person name="Tandeau de Marsac N."/>
            <person name="Gugger M."/>
            <person name="Lockhart P.J."/>
            <person name="Allen J.F."/>
            <person name="Brune I."/>
            <person name="Maus I."/>
            <person name="Puhler A."/>
            <person name="Martin W.F."/>
        </authorList>
    </citation>
    <scope>NUCLEOTIDE SEQUENCE [LARGE SCALE GENOMIC DNA]</scope>
    <source>
        <strain evidence="1 2">PCC 7110</strain>
    </source>
</reference>
<keyword evidence="2" id="KW-1185">Reference proteome</keyword>
<comment type="caution">
    <text evidence="1">The sequence shown here is derived from an EMBL/GenBank/DDBJ whole genome shotgun (WGS) entry which is preliminary data.</text>
</comment>
<name>A0A139WTJ3_9CYAN</name>